<feature type="region of interest" description="Disordered" evidence="2">
    <location>
        <begin position="547"/>
        <end position="593"/>
    </location>
</feature>
<dbReference type="InterPro" id="IPR001849">
    <property type="entry name" value="PH_domain"/>
</dbReference>
<protein>
    <recommendedName>
        <fullName evidence="3">PH domain-containing protein</fullName>
    </recommendedName>
</protein>
<dbReference type="InterPro" id="IPR011993">
    <property type="entry name" value="PH-like_dom_sf"/>
</dbReference>
<dbReference type="PANTHER" id="PTHR14383">
    <property type="entry name" value="SWAP-70 RECOMBINASE"/>
    <property type="match status" value="1"/>
</dbReference>
<proteinExistence type="predicted"/>
<dbReference type="KEGG" id="lgi:LOTGIDRAFT_231610"/>
<reference evidence="4 5" key="1">
    <citation type="journal article" date="2013" name="Nature">
        <title>Insights into bilaterian evolution from three spiralian genomes.</title>
        <authorList>
            <person name="Simakov O."/>
            <person name="Marletaz F."/>
            <person name="Cho S.J."/>
            <person name="Edsinger-Gonzales E."/>
            <person name="Havlak P."/>
            <person name="Hellsten U."/>
            <person name="Kuo D.H."/>
            <person name="Larsson T."/>
            <person name="Lv J."/>
            <person name="Arendt D."/>
            <person name="Savage R."/>
            <person name="Osoegawa K."/>
            <person name="de Jong P."/>
            <person name="Grimwood J."/>
            <person name="Chapman J.A."/>
            <person name="Shapiro H."/>
            <person name="Aerts A."/>
            <person name="Otillar R.P."/>
            <person name="Terry A.Y."/>
            <person name="Boore J.L."/>
            <person name="Grigoriev I.V."/>
            <person name="Lindberg D.R."/>
            <person name="Seaver E.C."/>
            <person name="Weisblat D.A."/>
            <person name="Putnam N.H."/>
            <person name="Rokhsar D.S."/>
        </authorList>
    </citation>
    <scope>NUCLEOTIDE SEQUENCE [LARGE SCALE GENOMIC DNA]</scope>
</reference>
<dbReference type="AlphaFoldDB" id="V4C707"/>
<sequence>MALRNIQKNLWHAFNALDVTNSGKVQKSRLKVLSNNVGQAFGKEKTEEILNEKEESDLSFEEFFSVFEEKVLKEVEELNVENQKNSVDKVENICWLLCGNKYSKQLEEDKTREGNLSHDDIYKLWQIFNFFTEICANGQLLLPLRIDIEEVRRIIQLLCQTLGLCELGRWKINNNDVVLVDFVSFVHYIEQAFPEPGNDLSQGIKEIRNDILHDILKKGYLVKYGNRVTTWKERWFILYCKCLMYYTSQYLGGGKEEDIDSKGNIEINTETKVESIPDKPGSKPNRFFVKVPGRNYELCAPDLRSKNEWISAIQKAIKHSGEDYNFQYQSWIERKEERENRRKATAEDELKKQQEQELIERQKRELEEQRLRNLQDQELLEKRRKELESEKLAREEIEAKLKEEEQLRLAEQERLRELQEIKADLEKLLEDERQAKRDEEIVRNLQSRILEEEFAKRKELEKIKEEQDKLLDEERHQRVDLENKRQEQEQMIRDAQMKLEELEKERSDADLKLNEAMEKMKIAEQERYKMEHKLKLRVTNNCVGLARPKFVSDPSPYTTHRGKGAFSEADFQKSPAKVENDEASGDDLGTVFE</sequence>
<dbReference type="SMART" id="SM00233">
    <property type="entry name" value="PH"/>
    <property type="match status" value="1"/>
</dbReference>
<dbReference type="GO" id="GO:0005634">
    <property type="term" value="C:nucleus"/>
    <property type="evidence" value="ECO:0007669"/>
    <property type="project" value="TreeGrafter"/>
</dbReference>
<dbReference type="Proteomes" id="UP000030746">
    <property type="component" value="Unassembled WGS sequence"/>
</dbReference>
<organism evidence="4 5">
    <name type="scientific">Lottia gigantea</name>
    <name type="common">Giant owl limpet</name>
    <dbReference type="NCBI Taxonomy" id="225164"/>
    <lineage>
        <taxon>Eukaryota</taxon>
        <taxon>Metazoa</taxon>
        <taxon>Spiralia</taxon>
        <taxon>Lophotrochozoa</taxon>
        <taxon>Mollusca</taxon>
        <taxon>Gastropoda</taxon>
        <taxon>Patellogastropoda</taxon>
        <taxon>Lottioidea</taxon>
        <taxon>Lottiidae</taxon>
        <taxon>Lottia</taxon>
    </lineage>
</organism>
<dbReference type="InterPro" id="IPR057836">
    <property type="entry name" value="EF-hand_SWAP70_N"/>
</dbReference>
<dbReference type="SUPFAM" id="SSF50729">
    <property type="entry name" value="PH domain-like"/>
    <property type="match status" value="1"/>
</dbReference>
<evidence type="ECO:0000313" key="5">
    <source>
        <dbReference type="Proteomes" id="UP000030746"/>
    </source>
</evidence>
<feature type="domain" description="PH" evidence="3">
    <location>
        <begin position="214"/>
        <end position="318"/>
    </location>
</feature>
<dbReference type="EMBL" id="KB201305">
    <property type="protein sequence ID" value="ESO97449.1"/>
    <property type="molecule type" value="Genomic_DNA"/>
</dbReference>
<dbReference type="GeneID" id="20248650"/>
<dbReference type="GO" id="GO:0005737">
    <property type="term" value="C:cytoplasm"/>
    <property type="evidence" value="ECO:0007669"/>
    <property type="project" value="TreeGrafter"/>
</dbReference>
<dbReference type="OrthoDB" id="8434295at2759"/>
<dbReference type="CTD" id="20248650"/>
<evidence type="ECO:0000256" key="1">
    <source>
        <dbReference type="SAM" id="Coils"/>
    </source>
</evidence>
<gene>
    <name evidence="4" type="ORF">LOTGIDRAFT_231610</name>
</gene>
<dbReference type="HOGENOM" id="CLU_506535_0_0_1"/>
<dbReference type="RefSeq" id="XP_009052036.1">
    <property type="nucleotide sequence ID" value="XM_009053788.1"/>
</dbReference>
<dbReference type="SUPFAM" id="SSF47473">
    <property type="entry name" value="EF-hand"/>
    <property type="match status" value="1"/>
</dbReference>
<dbReference type="OMA" id="FEHYRYY"/>
<evidence type="ECO:0000256" key="2">
    <source>
        <dbReference type="SAM" id="MobiDB-lite"/>
    </source>
</evidence>
<dbReference type="FunFam" id="2.30.29.30:FF:000286">
    <property type="entry name" value="PH-protein kinase domain containing protein"/>
    <property type="match status" value="1"/>
</dbReference>
<evidence type="ECO:0000259" key="3">
    <source>
        <dbReference type="PROSITE" id="PS50003"/>
    </source>
</evidence>
<accession>V4C707</accession>
<name>V4C707_LOTGI</name>
<dbReference type="Pfam" id="PF25530">
    <property type="entry name" value="EF-hand_SWAP70_N"/>
    <property type="match status" value="1"/>
</dbReference>
<dbReference type="Gene3D" id="2.30.29.30">
    <property type="entry name" value="Pleckstrin-homology domain (PH domain)/Phosphotyrosine-binding domain (PTB)"/>
    <property type="match status" value="1"/>
</dbReference>
<keyword evidence="5" id="KW-1185">Reference proteome</keyword>
<dbReference type="PROSITE" id="PS50003">
    <property type="entry name" value="PH_DOMAIN"/>
    <property type="match status" value="1"/>
</dbReference>
<dbReference type="Pfam" id="PF00169">
    <property type="entry name" value="PH"/>
    <property type="match status" value="1"/>
</dbReference>
<feature type="coiled-coil region" evidence="1">
    <location>
        <begin position="336"/>
        <end position="533"/>
    </location>
</feature>
<keyword evidence="1" id="KW-0175">Coiled coil</keyword>
<dbReference type="Gene3D" id="1.10.238.10">
    <property type="entry name" value="EF-hand"/>
    <property type="match status" value="1"/>
</dbReference>
<dbReference type="InterPro" id="IPR011992">
    <property type="entry name" value="EF-hand-dom_pair"/>
</dbReference>
<dbReference type="STRING" id="225164.V4C707"/>
<evidence type="ECO:0000313" key="4">
    <source>
        <dbReference type="EMBL" id="ESO97449.1"/>
    </source>
</evidence>
<dbReference type="PANTHER" id="PTHR14383:SF5">
    <property type="entry name" value="RUN DOMAIN-CONTAINING PROTEIN"/>
    <property type="match status" value="1"/>
</dbReference>